<dbReference type="GO" id="GO:0043248">
    <property type="term" value="P:proteasome assembly"/>
    <property type="evidence" value="ECO:0007669"/>
    <property type="project" value="InterPro"/>
</dbReference>
<dbReference type="InterPro" id="IPR053720">
    <property type="entry name" value="Psm_Assembly_Chaperone"/>
</dbReference>
<evidence type="ECO:0000313" key="2">
    <source>
        <dbReference type="EMBL" id="KAK3327909.1"/>
    </source>
</evidence>
<evidence type="ECO:0000256" key="1">
    <source>
        <dbReference type="SAM" id="MobiDB-lite"/>
    </source>
</evidence>
<sequence>MAENGAREEPFPAPSKHANGLVNGVQTEATSTSFSDKIMITISQDGRLAQWIQVPLSAPSSASVGMALPGVGLSGSPSTHLTPKTLLGGGSDERETMGQLYATQIASHISLRNPDERRSLLLGLGLEKVERASEAFFDVLELVQQVL</sequence>
<organism evidence="2 3">
    <name type="scientific">Cercophora scortea</name>
    <dbReference type="NCBI Taxonomy" id="314031"/>
    <lineage>
        <taxon>Eukaryota</taxon>
        <taxon>Fungi</taxon>
        <taxon>Dikarya</taxon>
        <taxon>Ascomycota</taxon>
        <taxon>Pezizomycotina</taxon>
        <taxon>Sordariomycetes</taxon>
        <taxon>Sordariomycetidae</taxon>
        <taxon>Sordariales</taxon>
        <taxon>Lasiosphaeriaceae</taxon>
        <taxon>Cercophora</taxon>
    </lineage>
</organism>
<accession>A0AAE0IMV5</accession>
<evidence type="ECO:0008006" key="4">
    <source>
        <dbReference type="Google" id="ProtNLM"/>
    </source>
</evidence>
<reference evidence="2" key="2">
    <citation type="submission" date="2023-06" db="EMBL/GenBank/DDBJ databases">
        <authorList>
            <consortium name="Lawrence Berkeley National Laboratory"/>
            <person name="Haridas S."/>
            <person name="Hensen N."/>
            <person name="Bonometti L."/>
            <person name="Westerberg I."/>
            <person name="Brannstrom I.O."/>
            <person name="Guillou S."/>
            <person name="Cros-Aarteil S."/>
            <person name="Calhoun S."/>
            <person name="Kuo A."/>
            <person name="Mondo S."/>
            <person name="Pangilinan J."/>
            <person name="Riley R."/>
            <person name="Labutti K."/>
            <person name="Andreopoulos B."/>
            <person name="Lipzen A."/>
            <person name="Chen C."/>
            <person name="Yanf M."/>
            <person name="Daum C."/>
            <person name="Ng V."/>
            <person name="Clum A."/>
            <person name="Steindorff A."/>
            <person name="Ohm R."/>
            <person name="Martin F."/>
            <person name="Silar P."/>
            <person name="Natvig D."/>
            <person name="Lalanne C."/>
            <person name="Gautier V."/>
            <person name="Ament-Velasquez S.L."/>
            <person name="Kruys A."/>
            <person name="Hutchinson M.I."/>
            <person name="Powell A.J."/>
            <person name="Barry K."/>
            <person name="Miller A.N."/>
            <person name="Grigoriev I.V."/>
            <person name="Debuchy R."/>
            <person name="Gladieux P."/>
            <person name="Thoren M.H."/>
            <person name="Johannesson H."/>
        </authorList>
    </citation>
    <scope>NUCLEOTIDE SEQUENCE</scope>
    <source>
        <strain evidence="2">SMH4131-1</strain>
    </source>
</reference>
<reference evidence="2" key="1">
    <citation type="journal article" date="2023" name="Mol. Phylogenet. Evol.">
        <title>Genome-scale phylogeny and comparative genomics of the fungal order Sordariales.</title>
        <authorList>
            <person name="Hensen N."/>
            <person name="Bonometti L."/>
            <person name="Westerberg I."/>
            <person name="Brannstrom I.O."/>
            <person name="Guillou S."/>
            <person name="Cros-Aarteil S."/>
            <person name="Calhoun S."/>
            <person name="Haridas S."/>
            <person name="Kuo A."/>
            <person name="Mondo S."/>
            <person name="Pangilinan J."/>
            <person name="Riley R."/>
            <person name="LaButti K."/>
            <person name="Andreopoulos B."/>
            <person name="Lipzen A."/>
            <person name="Chen C."/>
            <person name="Yan M."/>
            <person name="Daum C."/>
            <person name="Ng V."/>
            <person name="Clum A."/>
            <person name="Steindorff A."/>
            <person name="Ohm R.A."/>
            <person name="Martin F."/>
            <person name="Silar P."/>
            <person name="Natvig D.O."/>
            <person name="Lalanne C."/>
            <person name="Gautier V."/>
            <person name="Ament-Velasquez S.L."/>
            <person name="Kruys A."/>
            <person name="Hutchinson M.I."/>
            <person name="Powell A.J."/>
            <person name="Barry K."/>
            <person name="Miller A.N."/>
            <person name="Grigoriev I.V."/>
            <person name="Debuchy R."/>
            <person name="Gladieux P."/>
            <person name="Hiltunen Thoren M."/>
            <person name="Johannesson H."/>
        </authorList>
    </citation>
    <scope>NUCLEOTIDE SEQUENCE</scope>
    <source>
        <strain evidence="2">SMH4131-1</strain>
    </source>
</reference>
<dbReference type="InterPro" id="IPR018788">
    <property type="entry name" value="Proteasome_assmbl_chp_3"/>
</dbReference>
<proteinExistence type="predicted"/>
<dbReference type="Proteomes" id="UP001286456">
    <property type="component" value="Unassembled WGS sequence"/>
</dbReference>
<dbReference type="Pfam" id="PF10178">
    <property type="entry name" value="PAC3"/>
    <property type="match status" value="1"/>
</dbReference>
<dbReference type="PANTHER" id="PTHR31051">
    <property type="entry name" value="PROTEASOME ASSEMBLY CHAPERONE 3"/>
    <property type="match status" value="1"/>
</dbReference>
<feature type="region of interest" description="Disordered" evidence="1">
    <location>
        <begin position="1"/>
        <end position="22"/>
    </location>
</feature>
<dbReference type="AlphaFoldDB" id="A0AAE0IMV5"/>
<evidence type="ECO:0000313" key="3">
    <source>
        <dbReference type="Proteomes" id="UP001286456"/>
    </source>
</evidence>
<dbReference type="Gene3D" id="3.30.230.90">
    <property type="match status" value="1"/>
</dbReference>
<comment type="caution">
    <text evidence="2">The sequence shown here is derived from an EMBL/GenBank/DDBJ whole genome shotgun (WGS) entry which is preliminary data.</text>
</comment>
<gene>
    <name evidence="2" type="ORF">B0T19DRAFT_176814</name>
</gene>
<keyword evidence="3" id="KW-1185">Reference proteome</keyword>
<dbReference type="PANTHER" id="PTHR31051:SF1">
    <property type="entry name" value="PROTEASOME ASSEMBLY CHAPERONE 3"/>
    <property type="match status" value="1"/>
</dbReference>
<name>A0AAE0IMV5_9PEZI</name>
<dbReference type="EMBL" id="JAUEPO010000003">
    <property type="protein sequence ID" value="KAK3327909.1"/>
    <property type="molecule type" value="Genomic_DNA"/>
</dbReference>
<feature type="compositionally biased region" description="Basic and acidic residues" evidence="1">
    <location>
        <begin position="1"/>
        <end position="10"/>
    </location>
</feature>
<protein>
    <recommendedName>
        <fullName evidence="4">Proteasome assembly chaperone 3</fullName>
    </recommendedName>
</protein>